<dbReference type="PATRIC" id="fig|1188261.3.peg.3635"/>
<protein>
    <recommendedName>
        <fullName evidence="3">Helix-hairpin-helix motif-containing protein</fullName>
    </recommendedName>
</protein>
<name>U6SIY0_9BACI</name>
<comment type="caution">
    <text evidence="1">The sequence shown here is derived from an EMBL/GenBank/DDBJ whole genome shotgun (WGS) entry which is preliminary data.</text>
</comment>
<dbReference type="PROSITE" id="PS51257">
    <property type="entry name" value="PROKAR_LIPOPROTEIN"/>
    <property type="match status" value="1"/>
</dbReference>
<dbReference type="Proteomes" id="UP000017170">
    <property type="component" value="Unassembled WGS sequence"/>
</dbReference>
<dbReference type="SUPFAM" id="SSF81585">
    <property type="entry name" value="PsbU/PolX domain-like"/>
    <property type="match status" value="1"/>
</dbReference>
<reference evidence="1 2" key="1">
    <citation type="journal article" date="2013" name="Genome Announc.">
        <title>Genome Sequence of the Extreme Obligate Alkaliphile Bacillus marmarensis Strain DSM 21297.</title>
        <authorList>
            <person name="Wernick D.G."/>
            <person name="Choi K.Y."/>
            <person name="Tat C.A."/>
            <person name="Lafontaine Rivera J.G."/>
            <person name="Liao J.C."/>
        </authorList>
    </citation>
    <scope>NUCLEOTIDE SEQUENCE [LARGE SCALE GENOMIC DNA]</scope>
    <source>
        <strain evidence="1 2">DSM 21297</strain>
    </source>
</reference>
<accession>U6SIY0</accession>
<evidence type="ECO:0000313" key="1">
    <source>
        <dbReference type="EMBL" id="ERN51538.1"/>
    </source>
</evidence>
<evidence type="ECO:0008006" key="3">
    <source>
        <dbReference type="Google" id="ProtNLM"/>
    </source>
</evidence>
<sequence>MDVMVLRLIMLCIPLVILFGCNSTIIGEVEGNDSNTQHIDIPSIYRTNIESTENKRCNNKIDLNSASADDLTNIIHIDEKKALELIENRPYIVVDSIALVRGIYGEKLNDIRRQGLACVERE</sequence>
<evidence type="ECO:0000313" key="2">
    <source>
        <dbReference type="Proteomes" id="UP000017170"/>
    </source>
</evidence>
<dbReference type="EMBL" id="ATAE01000052">
    <property type="protein sequence ID" value="ERN51538.1"/>
    <property type="molecule type" value="Genomic_DNA"/>
</dbReference>
<dbReference type="Gene3D" id="1.10.150.320">
    <property type="entry name" value="Photosystem II 12 kDa extrinsic protein"/>
    <property type="match status" value="1"/>
</dbReference>
<organism evidence="1 2">
    <name type="scientific">Alkalihalophilus marmarensis DSM 21297</name>
    <dbReference type="NCBI Taxonomy" id="1188261"/>
    <lineage>
        <taxon>Bacteria</taxon>
        <taxon>Bacillati</taxon>
        <taxon>Bacillota</taxon>
        <taxon>Bacilli</taxon>
        <taxon>Bacillales</taxon>
        <taxon>Bacillaceae</taxon>
        <taxon>Alkalihalophilus</taxon>
    </lineage>
</organism>
<gene>
    <name evidence="1" type="ORF">A33I_20425</name>
</gene>
<dbReference type="RefSeq" id="WP_022629642.1">
    <property type="nucleotide sequence ID" value="NZ_ATAE01000052.1"/>
</dbReference>
<proteinExistence type="predicted"/>
<dbReference type="AlphaFoldDB" id="U6SIY0"/>
<keyword evidence="2" id="KW-1185">Reference proteome</keyword>